<evidence type="ECO:0000256" key="1">
    <source>
        <dbReference type="ARBA" id="ARBA00022737"/>
    </source>
</evidence>
<dbReference type="PANTHER" id="PTHR47931">
    <property type="entry name" value="OS01G0228400 PROTEIN"/>
    <property type="match status" value="1"/>
</dbReference>
<dbReference type="SUPFAM" id="SSF48452">
    <property type="entry name" value="TPR-like"/>
    <property type="match status" value="1"/>
</dbReference>
<dbReference type="PANTHER" id="PTHR47931:SF3">
    <property type="entry name" value="PENTATRICOPEPTIDE REPEAT-CONTAINING PROTEIN, MITOCHONDRIAL"/>
    <property type="match status" value="1"/>
</dbReference>
<dbReference type="InterPro" id="IPR002885">
    <property type="entry name" value="PPR_rpt"/>
</dbReference>
<dbReference type="Gene3D" id="1.25.40.10">
    <property type="entry name" value="Tetratricopeptide repeat domain"/>
    <property type="match status" value="3"/>
</dbReference>
<dbReference type="PROSITE" id="PS51375">
    <property type="entry name" value="PPR"/>
    <property type="match status" value="4"/>
</dbReference>
<dbReference type="AlphaFoldDB" id="A0ABD2V6D1"/>
<gene>
    <name evidence="3" type="ORF">AABB24_002945</name>
</gene>
<organism evidence="3 4">
    <name type="scientific">Solanum stoloniferum</name>
    <dbReference type="NCBI Taxonomy" id="62892"/>
    <lineage>
        <taxon>Eukaryota</taxon>
        <taxon>Viridiplantae</taxon>
        <taxon>Streptophyta</taxon>
        <taxon>Embryophyta</taxon>
        <taxon>Tracheophyta</taxon>
        <taxon>Spermatophyta</taxon>
        <taxon>Magnoliopsida</taxon>
        <taxon>eudicotyledons</taxon>
        <taxon>Gunneridae</taxon>
        <taxon>Pentapetalae</taxon>
        <taxon>asterids</taxon>
        <taxon>lamiids</taxon>
        <taxon>Solanales</taxon>
        <taxon>Solanaceae</taxon>
        <taxon>Solanoideae</taxon>
        <taxon>Solaneae</taxon>
        <taxon>Solanum</taxon>
    </lineage>
</organism>
<name>A0ABD2V6D1_9SOLN</name>
<keyword evidence="1" id="KW-0677">Repeat</keyword>
<keyword evidence="4" id="KW-1185">Reference proteome</keyword>
<dbReference type="Pfam" id="PF13041">
    <property type="entry name" value="PPR_2"/>
    <property type="match status" value="2"/>
</dbReference>
<dbReference type="InterPro" id="IPR011990">
    <property type="entry name" value="TPR-like_helical_dom_sf"/>
</dbReference>
<feature type="repeat" description="PPR" evidence="2">
    <location>
        <begin position="180"/>
        <end position="214"/>
    </location>
</feature>
<reference evidence="3 4" key="1">
    <citation type="submission" date="2024-05" db="EMBL/GenBank/DDBJ databases">
        <title>De novo assembly of an allotetraploid wild potato.</title>
        <authorList>
            <person name="Hosaka A.J."/>
        </authorList>
    </citation>
    <scope>NUCLEOTIDE SEQUENCE [LARGE SCALE GENOMIC DNA]</scope>
    <source>
        <tissue evidence="3">Young leaves</tissue>
    </source>
</reference>
<proteinExistence type="predicted"/>
<comment type="caution">
    <text evidence="3">The sequence shown here is derived from an EMBL/GenBank/DDBJ whole genome shotgun (WGS) entry which is preliminary data.</text>
</comment>
<dbReference type="NCBIfam" id="TIGR00756">
    <property type="entry name" value="PPR"/>
    <property type="match status" value="4"/>
</dbReference>
<protein>
    <recommendedName>
        <fullName evidence="5">Pentatricopeptide repeat-containing protein</fullName>
    </recommendedName>
</protein>
<feature type="repeat" description="PPR" evidence="2">
    <location>
        <begin position="215"/>
        <end position="249"/>
    </location>
</feature>
<feature type="repeat" description="PPR" evidence="2">
    <location>
        <begin position="144"/>
        <end position="174"/>
    </location>
</feature>
<feature type="repeat" description="PPR" evidence="2">
    <location>
        <begin position="284"/>
        <end position="318"/>
    </location>
</feature>
<sequence length="415" mass="46025">MSSSISLRLARHLSTSAAAAAATTATATAAASSTSGATISISKAKSKLKSEHDPDKALKIYSSVSNHYTSPLSSRYAQEYTVKRLAKSHRFSDIEAFLESHKDDKKITQEPFLSSIIRSYGLTGMFDQALKTYLQMDDIGTPRSAVSFNVLLSACVNSKLYDRVPQLFDEMPKKHGFLPDKVSYGVLIRSYCEMGKPELAMKKLKEMEEKGVEITAVTFTTILHSLYKGGRSDEAEKVWNEMVKRGCGPDVGAYNVKIMNIQGGDPEGVKGLIEEMSNVGLKPDTISYNYLMSCYCRNGMMDEAEKVYEDLETKGCNPNASTFRTLIFYLCKNELFETGYKIFGESVRANKIPDVNTLKYLVHGLAKSSKAKEAKEMIRTMKKKFPANVVKVWTKLEDELGLAKVDISDIKSNVA</sequence>
<evidence type="ECO:0000256" key="2">
    <source>
        <dbReference type="PROSITE-ProRule" id="PRU00708"/>
    </source>
</evidence>
<accession>A0ABD2V6D1</accession>
<evidence type="ECO:0000313" key="4">
    <source>
        <dbReference type="Proteomes" id="UP001627284"/>
    </source>
</evidence>
<dbReference type="EMBL" id="JBJKTR010000002">
    <property type="protein sequence ID" value="KAL3376255.1"/>
    <property type="molecule type" value="Genomic_DNA"/>
</dbReference>
<evidence type="ECO:0008006" key="5">
    <source>
        <dbReference type="Google" id="ProtNLM"/>
    </source>
</evidence>
<evidence type="ECO:0000313" key="3">
    <source>
        <dbReference type="EMBL" id="KAL3376255.1"/>
    </source>
</evidence>
<dbReference type="Pfam" id="PF01535">
    <property type="entry name" value="PPR"/>
    <property type="match status" value="3"/>
</dbReference>
<dbReference type="Proteomes" id="UP001627284">
    <property type="component" value="Unassembled WGS sequence"/>
</dbReference>